<name>A0A4Q2L7Z0_9MICO</name>
<feature type="active site" description="Proton donor" evidence="9">
    <location>
        <position position="177"/>
    </location>
</feature>
<evidence type="ECO:0000256" key="2">
    <source>
        <dbReference type="ARBA" id="ARBA00010838"/>
    </source>
</evidence>
<evidence type="ECO:0000313" key="13">
    <source>
        <dbReference type="Proteomes" id="UP000293865"/>
    </source>
</evidence>
<evidence type="ECO:0000256" key="8">
    <source>
        <dbReference type="ARBA" id="ARBA00023326"/>
    </source>
</evidence>
<dbReference type="GO" id="GO:0008422">
    <property type="term" value="F:beta-glucosidase activity"/>
    <property type="evidence" value="ECO:0007669"/>
    <property type="project" value="UniProtKB-EC"/>
</dbReference>
<gene>
    <name evidence="12" type="ORF">ESP51_00145</name>
</gene>
<protein>
    <recommendedName>
        <fullName evidence="3 11">Beta-glucosidase</fullName>
        <ecNumber evidence="3 11">3.2.1.21</ecNumber>
    </recommendedName>
</protein>
<keyword evidence="5" id="KW-0136">Cellulose degradation</keyword>
<feature type="binding site" evidence="10">
    <location>
        <position position="132"/>
    </location>
    <ligand>
        <name>substrate</name>
    </ligand>
</feature>
<dbReference type="Proteomes" id="UP000293865">
    <property type="component" value="Unassembled WGS sequence"/>
</dbReference>
<dbReference type="PANTHER" id="PTHR10353">
    <property type="entry name" value="GLYCOSYL HYDROLASE"/>
    <property type="match status" value="1"/>
</dbReference>
<evidence type="ECO:0000256" key="3">
    <source>
        <dbReference type="ARBA" id="ARBA00012744"/>
    </source>
</evidence>
<evidence type="ECO:0000256" key="5">
    <source>
        <dbReference type="ARBA" id="ARBA00023001"/>
    </source>
</evidence>
<organism evidence="12 13">
    <name type="scientific">Agromyces albus</name>
    <dbReference type="NCBI Taxonomy" id="205332"/>
    <lineage>
        <taxon>Bacteria</taxon>
        <taxon>Bacillati</taxon>
        <taxon>Actinomycetota</taxon>
        <taxon>Actinomycetes</taxon>
        <taxon>Micrococcales</taxon>
        <taxon>Microbacteriaceae</taxon>
        <taxon>Agromyces</taxon>
    </lineage>
</organism>
<dbReference type="InterPro" id="IPR001360">
    <property type="entry name" value="Glyco_hydro_1"/>
</dbReference>
<dbReference type="GO" id="GO:0005829">
    <property type="term" value="C:cytosol"/>
    <property type="evidence" value="ECO:0007669"/>
    <property type="project" value="TreeGrafter"/>
</dbReference>
<feature type="binding site" evidence="10">
    <location>
        <position position="31"/>
    </location>
    <ligand>
        <name>substrate</name>
    </ligand>
</feature>
<dbReference type="EC" id="3.2.1.21" evidence="3 11"/>
<dbReference type="NCBIfam" id="TIGR03356">
    <property type="entry name" value="BGL"/>
    <property type="match status" value="1"/>
</dbReference>
<accession>A0A4Q2L7Z0</accession>
<dbReference type="FunFam" id="3.20.20.80:FF:000004">
    <property type="entry name" value="Beta-glucosidase 6-phospho-beta-glucosidase"/>
    <property type="match status" value="1"/>
</dbReference>
<dbReference type="PROSITE" id="PS00653">
    <property type="entry name" value="GLYCOSYL_HYDROL_F1_2"/>
    <property type="match status" value="1"/>
</dbReference>
<keyword evidence="4 11" id="KW-0378">Hydrolase</keyword>
<dbReference type="AlphaFoldDB" id="A0A4Q2L7Z0"/>
<dbReference type="Gene3D" id="3.20.20.80">
    <property type="entry name" value="Glycosidases"/>
    <property type="match status" value="1"/>
</dbReference>
<feature type="binding site" evidence="10">
    <location>
        <position position="416"/>
    </location>
    <ligand>
        <name>substrate</name>
    </ligand>
</feature>
<dbReference type="PRINTS" id="PR00131">
    <property type="entry name" value="GLHYDRLASE1"/>
</dbReference>
<evidence type="ECO:0000313" key="12">
    <source>
        <dbReference type="EMBL" id="RXZ73150.1"/>
    </source>
</evidence>
<dbReference type="InterPro" id="IPR017853">
    <property type="entry name" value="GH"/>
</dbReference>
<evidence type="ECO:0000256" key="11">
    <source>
        <dbReference type="RuleBase" id="RU361175"/>
    </source>
</evidence>
<reference evidence="12 13" key="1">
    <citation type="submission" date="2019-01" db="EMBL/GenBank/DDBJ databases">
        <title>Agromyces.</title>
        <authorList>
            <person name="Li J."/>
        </authorList>
    </citation>
    <scope>NUCLEOTIDE SEQUENCE [LARGE SCALE GENOMIC DNA]</scope>
    <source>
        <strain evidence="12 13">DSM 15934</strain>
    </source>
</reference>
<feature type="binding site" evidence="10">
    <location>
        <begin position="423"/>
        <end position="424"/>
    </location>
    <ligand>
        <name>substrate</name>
    </ligand>
</feature>
<evidence type="ECO:0000256" key="6">
    <source>
        <dbReference type="ARBA" id="ARBA00023277"/>
    </source>
</evidence>
<evidence type="ECO:0000256" key="1">
    <source>
        <dbReference type="ARBA" id="ARBA00000448"/>
    </source>
</evidence>
<dbReference type="OrthoDB" id="9765195at2"/>
<sequence length="477" mass="52641">MTMTETTRDLTPDRLDLPADFAWGVATAAYQIEGAVAEGGRGPSIWDTFVREPGRIFHGETADVTVDHYHRWADDLDLMAELGIPAYRLSLSWARLQPTGRGALNPEGVAFYRALLEGCHARGIQPYVTLYHWDLPQALQDEGGWPARETAYRFGEYAALVADALGDLAEHWITINEPVCASFLSYSWGMQAPGHTDDTEATRAAHHLLLAHGLALAAFRERRPAVKLGITNLISNLNPASDSEADAAATRIADIRFNRIFLEPVYHGSYGEDVARVFGMHGITVDETDDGLVRRGDLAVISAPTDFAGVNHYTNTLIAADPESPTGTRMTQVEPTPTTFDWSDTPDALRDVLLRVSREFTPLPLYVTENGATFADYPTHDGRVHDPERVHYLAGYTRACADAVAAGADVRGYFAWSFLDNFEWSWGYSMRFGLVYVDYPSLARIPKDSAYWYRDFIAAQTAEADKARVTDAAAAVA</sequence>
<comment type="catalytic activity">
    <reaction evidence="1 11">
        <text>Hydrolysis of terminal, non-reducing beta-D-glucosyl residues with release of beta-D-glucose.</text>
        <dbReference type="EC" id="3.2.1.21"/>
    </reaction>
</comment>
<dbReference type="InterPro" id="IPR017736">
    <property type="entry name" value="Glyco_hydro_1_beta-glucosidase"/>
</dbReference>
<dbReference type="EMBL" id="SDPN01000001">
    <property type="protein sequence ID" value="RXZ73150.1"/>
    <property type="molecule type" value="Genomic_DNA"/>
</dbReference>
<dbReference type="InterPro" id="IPR033132">
    <property type="entry name" value="GH_1_N_CS"/>
</dbReference>
<evidence type="ECO:0000256" key="7">
    <source>
        <dbReference type="ARBA" id="ARBA00023295"/>
    </source>
</evidence>
<proteinExistence type="inferred from homology"/>
<dbReference type="Pfam" id="PF00232">
    <property type="entry name" value="Glyco_hydro_1"/>
    <property type="match status" value="1"/>
</dbReference>
<comment type="similarity">
    <text evidence="2 11">Belongs to the glycosyl hydrolase 1 family.</text>
</comment>
<dbReference type="SUPFAM" id="SSF51445">
    <property type="entry name" value="(Trans)glycosidases"/>
    <property type="match status" value="1"/>
</dbReference>
<feature type="binding site" evidence="10">
    <location>
        <position position="313"/>
    </location>
    <ligand>
        <name>substrate</name>
    </ligand>
</feature>
<evidence type="ECO:0000256" key="4">
    <source>
        <dbReference type="ARBA" id="ARBA00022801"/>
    </source>
</evidence>
<evidence type="ECO:0000256" key="9">
    <source>
        <dbReference type="PIRSR" id="PIRSR617736-1"/>
    </source>
</evidence>
<keyword evidence="6" id="KW-0119">Carbohydrate metabolism</keyword>
<feature type="active site" description="Nucleophile" evidence="9">
    <location>
        <position position="369"/>
    </location>
</feature>
<comment type="caution">
    <text evidence="12">The sequence shown here is derived from an EMBL/GenBank/DDBJ whole genome shotgun (WGS) entry which is preliminary data.</text>
</comment>
<keyword evidence="7 11" id="KW-0326">Glycosidase</keyword>
<dbReference type="GO" id="GO:0030245">
    <property type="term" value="P:cellulose catabolic process"/>
    <property type="evidence" value="ECO:0007669"/>
    <property type="project" value="UniProtKB-KW"/>
</dbReference>
<evidence type="ECO:0000256" key="10">
    <source>
        <dbReference type="PIRSR" id="PIRSR617736-2"/>
    </source>
</evidence>
<feature type="binding site" evidence="10">
    <location>
        <position position="176"/>
    </location>
    <ligand>
        <name>substrate</name>
    </ligand>
</feature>
<keyword evidence="13" id="KW-1185">Reference proteome</keyword>
<dbReference type="PANTHER" id="PTHR10353:SF36">
    <property type="entry name" value="LP05116P"/>
    <property type="match status" value="1"/>
</dbReference>
<keyword evidence="8" id="KW-0624">Polysaccharide degradation</keyword>